<dbReference type="Proteomes" id="UP000676310">
    <property type="component" value="Unassembled WGS sequence"/>
</dbReference>
<reference evidence="2" key="1">
    <citation type="submission" date="2021-05" db="EMBL/GenBank/DDBJ databases">
        <authorList>
            <person name="Stam R."/>
        </authorList>
    </citation>
    <scope>NUCLEOTIDE SEQUENCE</scope>
    <source>
        <strain evidence="2">CS162</strain>
    </source>
</reference>
<evidence type="ECO:0000256" key="1">
    <source>
        <dbReference type="SAM" id="SignalP"/>
    </source>
</evidence>
<keyword evidence="3" id="KW-1185">Reference proteome</keyword>
<sequence length="238" mass="25861">MFQSLSSGMVMALLATLTFAAPAPSTTEIHFVDKRDASFNDFGEFDGSSSAKGYTDGQGTYIKSGDDHRYGFVGTGEHCWTDFFAVTNRLQALDWKRDEASVDCASTSSCTIEKVDSETKCASWNLQGSITVGAGRDILSKLLSIGGEVGLEAGGGGEFCTTAEAKSSCDWEDKLCHQAWRSDMQRVHEGYIRRRCDKGGDHTVWMHDLEVVVPQKETRLGCAAICTDVTYPDPVPAV</sequence>
<keyword evidence="1" id="KW-0732">Signal</keyword>
<dbReference type="AlphaFoldDB" id="A0A8J2N1E6"/>
<evidence type="ECO:0000313" key="2">
    <source>
        <dbReference type="EMBL" id="CAG5166628.1"/>
    </source>
</evidence>
<dbReference type="EMBL" id="CAJRGZ010000019">
    <property type="protein sequence ID" value="CAG5166628.1"/>
    <property type="molecule type" value="Genomic_DNA"/>
</dbReference>
<dbReference type="GeneID" id="67018901"/>
<comment type="caution">
    <text evidence="2">The sequence shown here is derived from an EMBL/GenBank/DDBJ whole genome shotgun (WGS) entry which is preliminary data.</text>
</comment>
<organism evidence="2 3">
    <name type="scientific">Alternaria atra</name>
    <dbReference type="NCBI Taxonomy" id="119953"/>
    <lineage>
        <taxon>Eukaryota</taxon>
        <taxon>Fungi</taxon>
        <taxon>Dikarya</taxon>
        <taxon>Ascomycota</taxon>
        <taxon>Pezizomycotina</taxon>
        <taxon>Dothideomycetes</taxon>
        <taxon>Pleosporomycetidae</taxon>
        <taxon>Pleosporales</taxon>
        <taxon>Pleosporineae</taxon>
        <taxon>Pleosporaceae</taxon>
        <taxon>Alternaria</taxon>
        <taxon>Alternaria sect. Ulocladioides</taxon>
    </lineage>
</organism>
<feature type="signal peptide" evidence="1">
    <location>
        <begin position="1"/>
        <end position="20"/>
    </location>
</feature>
<accession>A0A8J2N1E6</accession>
<name>A0A8J2N1E6_9PLEO</name>
<evidence type="ECO:0000313" key="3">
    <source>
        <dbReference type="Proteomes" id="UP000676310"/>
    </source>
</evidence>
<dbReference type="RefSeq" id="XP_043170516.1">
    <property type="nucleotide sequence ID" value="XM_043314581.1"/>
</dbReference>
<dbReference type="OrthoDB" id="4817850at2759"/>
<protein>
    <submittedName>
        <fullName evidence="2">Uncharacterized protein</fullName>
    </submittedName>
</protein>
<feature type="chain" id="PRO_5035324391" evidence="1">
    <location>
        <begin position="21"/>
        <end position="238"/>
    </location>
</feature>
<gene>
    <name evidence="2" type="ORF">ALTATR162_LOCUS6955</name>
</gene>
<proteinExistence type="predicted"/>